<dbReference type="GO" id="GO:0022857">
    <property type="term" value="F:transmembrane transporter activity"/>
    <property type="evidence" value="ECO:0007669"/>
    <property type="project" value="InterPro"/>
</dbReference>
<feature type="transmembrane region" description="Helical" evidence="1">
    <location>
        <begin position="283"/>
        <end position="304"/>
    </location>
</feature>
<dbReference type="SUPFAM" id="SSF103473">
    <property type="entry name" value="MFS general substrate transporter"/>
    <property type="match status" value="1"/>
</dbReference>
<sequence length="401" mass="40978">MIRGSVWPAGVVFLLGLNLRPAVTSLGAALPDIDPGIGDAVAAVLVALPLWVCGIGGLLAPRLQAARGTQRTVQVALVLLAAAQAVRVMGGSALLVTGTVLVCVAIALTATMLPLLVGGKSTLFSVCYTLSLGCGSTAGALITPWVVSHSSWRFGLAVWALLAAVTVPLVRGLDGTRPRLGSARVRTVAGSGIARSLTVYFGLVSAVTFLVMGWLPAILRDAGVQADAAGACLSLCMVLGLPMMWLVPWWLHRRRSQPLLLVFLVLPSMIGVVGLLVDPAGAPWLWAAGLGVGMGGIALVLTSIPRRAGGDPRITTALSAMVHGCGYLIAGVCALTCGLVHSVTQSWNVSLVMVLIVLCGQAVAGFAAVRPGSAQPGALPRQRAAAVAPDRVSASVSCPPR</sequence>
<proteinExistence type="predicted"/>
<reference evidence="2 3" key="1">
    <citation type="submission" date="2015-07" db="EMBL/GenBank/DDBJ databases">
        <title>Genome sequencing of Kibdelosporangium phytohabitans.</title>
        <authorList>
            <person name="Qin S."/>
            <person name="Xing K."/>
        </authorList>
    </citation>
    <scope>NUCLEOTIDE SEQUENCE [LARGE SCALE GENOMIC DNA]</scope>
    <source>
        <strain evidence="2 3">KLBMP1111</strain>
    </source>
</reference>
<feature type="transmembrane region" description="Helical" evidence="1">
    <location>
        <begin position="152"/>
        <end position="173"/>
    </location>
</feature>
<evidence type="ECO:0008006" key="4">
    <source>
        <dbReference type="Google" id="ProtNLM"/>
    </source>
</evidence>
<feature type="transmembrane region" description="Helical" evidence="1">
    <location>
        <begin position="347"/>
        <end position="369"/>
    </location>
</feature>
<evidence type="ECO:0000313" key="2">
    <source>
        <dbReference type="EMBL" id="ALG11256.1"/>
    </source>
</evidence>
<keyword evidence="1" id="KW-0472">Membrane</keyword>
<keyword evidence="3" id="KW-1185">Reference proteome</keyword>
<evidence type="ECO:0000313" key="3">
    <source>
        <dbReference type="Proteomes" id="UP000063699"/>
    </source>
</evidence>
<accession>A0A0N9I113</accession>
<feature type="transmembrane region" description="Helical" evidence="1">
    <location>
        <begin position="316"/>
        <end position="341"/>
    </location>
</feature>
<dbReference type="Proteomes" id="UP000063699">
    <property type="component" value="Chromosome"/>
</dbReference>
<protein>
    <recommendedName>
        <fullName evidence="4">MFS transporter</fullName>
    </recommendedName>
</protein>
<evidence type="ECO:0000256" key="1">
    <source>
        <dbReference type="SAM" id="Phobius"/>
    </source>
</evidence>
<feature type="transmembrane region" description="Helical" evidence="1">
    <location>
        <begin position="72"/>
        <end position="89"/>
    </location>
</feature>
<dbReference type="EMBL" id="CP012752">
    <property type="protein sequence ID" value="ALG11256.1"/>
    <property type="molecule type" value="Genomic_DNA"/>
</dbReference>
<dbReference type="InterPro" id="IPR052524">
    <property type="entry name" value="MFS_Cyanate_Porter"/>
</dbReference>
<feature type="transmembrane region" description="Helical" evidence="1">
    <location>
        <begin position="95"/>
        <end position="116"/>
    </location>
</feature>
<dbReference type="PANTHER" id="PTHR23523">
    <property type="match status" value="1"/>
</dbReference>
<dbReference type="InterPro" id="IPR036259">
    <property type="entry name" value="MFS_trans_sf"/>
</dbReference>
<dbReference type="STRING" id="860235.AOZ06_34175"/>
<feature type="transmembrane region" description="Helical" evidence="1">
    <location>
        <begin position="193"/>
        <end position="216"/>
    </location>
</feature>
<keyword evidence="1" id="KW-1133">Transmembrane helix</keyword>
<dbReference type="AlphaFoldDB" id="A0A0N9I113"/>
<dbReference type="KEGG" id="kphy:AOZ06_34175"/>
<keyword evidence="1" id="KW-0812">Transmembrane</keyword>
<name>A0A0N9I113_9PSEU</name>
<dbReference type="PANTHER" id="PTHR23523:SF2">
    <property type="entry name" value="2-NITROIMIDAZOLE TRANSPORTER"/>
    <property type="match status" value="1"/>
</dbReference>
<dbReference type="InterPro" id="IPR011701">
    <property type="entry name" value="MFS"/>
</dbReference>
<dbReference type="Pfam" id="PF07690">
    <property type="entry name" value="MFS_1"/>
    <property type="match status" value="1"/>
</dbReference>
<feature type="transmembrane region" description="Helical" evidence="1">
    <location>
        <begin position="228"/>
        <end position="247"/>
    </location>
</feature>
<organism evidence="2 3">
    <name type="scientific">Kibdelosporangium phytohabitans</name>
    <dbReference type="NCBI Taxonomy" id="860235"/>
    <lineage>
        <taxon>Bacteria</taxon>
        <taxon>Bacillati</taxon>
        <taxon>Actinomycetota</taxon>
        <taxon>Actinomycetes</taxon>
        <taxon>Pseudonocardiales</taxon>
        <taxon>Pseudonocardiaceae</taxon>
        <taxon>Kibdelosporangium</taxon>
    </lineage>
</organism>
<feature type="transmembrane region" description="Helical" evidence="1">
    <location>
        <begin position="37"/>
        <end position="60"/>
    </location>
</feature>
<feature type="transmembrane region" description="Helical" evidence="1">
    <location>
        <begin position="123"/>
        <end position="146"/>
    </location>
</feature>
<dbReference type="Gene3D" id="1.20.1250.20">
    <property type="entry name" value="MFS general substrate transporter like domains"/>
    <property type="match status" value="1"/>
</dbReference>
<gene>
    <name evidence="2" type="ORF">AOZ06_34175</name>
</gene>
<feature type="transmembrane region" description="Helical" evidence="1">
    <location>
        <begin position="259"/>
        <end position="277"/>
    </location>
</feature>